<gene>
    <name evidence="2" type="ordered locus">Snas_0889</name>
</gene>
<keyword evidence="3" id="KW-1185">Reference proteome</keyword>
<dbReference type="HOGENOM" id="CLU_741681_0_0_11"/>
<dbReference type="GO" id="GO:0009100">
    <property type="term" value="P:glycoprotein metabolic process"/>
    <property type="evidence" value="ECO:0007669"/>
    <property type="project" value="UniProtKB-ARBA"/>
</dbReference>
<dbReference type="AlphaFoldDB" id="D3Q8Z1"/>
<dbReference type="eggNOG" id="COG3475">
    <property type="taxonomic scope" value="Bacteria"/>
</dbReference>
<dbReference type="OrthoDB" id="3780655at2"/>
<dbReference type="KEGG" id="sna:Snas_0889"/>
<proteinExistence type="predicted"/>
<sequence>MTTMRESATVSAVLPEVMPETPPEREQLAASVLAEAKKVRASGDRDGAKDLLVTAIRSGLWRYARLWSELRSLMEKPEDYEPIRALWWDSPRGCHKVLPMLTTVARAASVAGEHAECRALLRKAIVLQALRGRRLRRRLGRMKHNAVKQIKARRSTPDADAFESKATVALAQLNAEFEKLGVRGFLISGTLLGLVRDGGFISWDKDIDLGFFTTEISPYDLEHAFDRSLDFNVRKIDFNTDRLRINHENGMMIDVFPHYKDEADGKIWHDGTATRWWNSPFDLTTVDFLGKPQFVPDPPERYLDENYGEWRVPNSNFDARLDAPNAQVTDQEFLNSLNYFALLAAVGKRDQVKIQRYVGLLHELGEGEWLDRL</sequence>
<evidence type="ECO:0000313" key="3">
    <source>
        <dbReference type="Proteomes" id="UP000000844"/>
    </source>
</evidence>
<dbReference type="InterPro" id="IPR007074">
    <property type="entry name" value="LicD/FKTN/FKRP_NTP_transf"/>
</dbReference>
<protein>
    <submittedName>
        <fullName evidence="2">LicD family protein</fullName>
    </submittedName>
</protein>
<organism evidence="2 3">
    <name type="scientific">Stackebrandtia nassauensis (strain DSM 44728 / CIP 108903 / NRRL B-16338 / NBRC 102104 / LLR-40K-21)</name>
    <dbReference type="NCBI Taxonomy" id="446470"/>
    <lineage>
        <taxon>Bacteria</taxon>
        <taxon>Bacillati</taxon>
        <taxon>Actinomycetota</taxon>
        <taxon>Actinomycetes</taxon>
        <taxon>Glycomycetales</taxon>
        <taxon>Glycomycetaceae</taxon>
        <taxon>Stackebrandtia</taxon>
    </lineage>
</organism>
<dbReference type="STRING" id="446470.Snas_0889"/>
<dbReference type="EMBL" id="CP001778">
    <property type="protein sequence ID" value="ADD40600.1"/>
    <property type="molecule type" value="Genomic_DNA"/>
</dbReference>
<reference evidence="2 3" key="1">
    <citation type="journal article" date="2009" name="Stand. Genomic Sci.">
        <title>Complete genome sequence of Stackebrandtia nassauensis type strain (LLR-40K-21).</title>
        <authorList>
            <person name="Munk C."/>
            <person name="Lapidus A."/>
            <person name="Copeland A."/>
            <person name="Jando M."/>
            <person name="Mayilraj S."/>
            <person name="Glavina Del Rio T."/>
            <person name="Nolan M."/>
            <person name="Chen F."/>
            <person name="Lucas S."/>
            <person name="Tice H."/>
            <person name="Cheng J.F."/>
            <person name="Han C."/>
            <person name="Detter J.C."/>
            <person name="Bruce D."/>
            <person name="Goodwin L."/>
            <person name="Chain P."/>
            <person name="Pitluck S."/>
            <person name="Goker M."/>
            <person name="Ovchinikova G."/>
            <person name="Pati A."/>
            <person name="Ivanova N."/>
            <person name="Mavromatis K."/>
            <person name="Chen A."/>
            <person name="Palaniappan K."/>
            <person name="Land M."/>
            <person name="Hauser L."/>
            <person name="Chang Y.J."/>
            <person name="Jeffries C.D."/>
            <person name="Bristow J."/>
            <person name="Eisen J.A."/>
            <person name="Markowitz V."/>
            <person name="Hugenholtz P."/>
            <person name="Kyrpides N.C."/>
            <person name="Klenk H.P."/>
        </authorList>
    </citation>
    <scope>NUCLEOTIDE SEQUENCE [LARGE SCALE GENOMIC DNA]</scope>
    <source>
        <strain evidence="3">DSM 44728 / CIP 108903 / NRRL B-16338 / NBRC 102104 / LLR-40K-21</strain>
    </source>
</reference>
<evidence type="ECO:0000313" key="2">
    <source>
        <dbReference type="EMBL" id="ADD40600.1"/>
    </source>
</evidence>
<feature type="domain" description="LicD/FKTN/FKRP nucleotidyltransferase" evidence="1">
    <location>
        <begin position="181"/>
        <end position="210"/>
    </location>
</feature>
<name>D3Q8Z1_STANL</name>
<evidence type="ECO:0000259" key="1">
    <source>
        <dbReference type="Pfam" id="PF04991"/>
    </source>
</evidence>
<accession>D3Q8Z1</accession>
<dbReference type="PANTHER" id="PTHR43404:SF1">
    <property type="entry name" value="MNN4P"/>
    <property type="match status" value="1"/>
</dbReference>
<dbReference type="Pfam" id="PF04991">
    <property type="entry name" value="LicD"/>
    <property type="match status" value="1"/>
</dbReference>
<dbReference type="InterPro" id="IPR052942">
    <property type="entry name" value="LPS_cholinephosphotransferase"/>
</dbReference>
<dbReference type="PANTHER" id="PTHR43404">
    <property type="entry name" value="LIPOPOLYSACCHARIDE CHOLINEPHOSPHOTRANSFERASE LICD"/>
    <property type="match status" value="1"/>
</dbReference>
<dbReference type="Proteomes" id="UP000000844">
    <property type="component" value="Chromosome"/>
</dbReference>